<evidence type="ECO:0000313" key="1">
    <source>
        <dbReference type="EMBL" id="OAX36569.1"/>
    </source>
</evidence>
<accession>A0A1B7MVE1</accession>
<keyword evidence="2" id="KW-1185">Reference proteome</keyword>
<dbReference type="AlphaFoldDB" id="A0A1B7MVE1"/>
<organism evidence="1 2">
    <name type="scientific">Rhizopogon vinicolor AM-OR11-026</name>
    <dbReference type="NCBI Taxonomy" id="1314800"/>
    <lineage>
        <taxon>Eukaryota</taxon>
        <taxon>Fungi</taxon>
        <taxon>Dikarya</taxon>
        <taxon>Basidiomycota</taxon>
        <taxon>Agaricomycotina</taxon>
        <taxon>Agaricomycetes</taxon>
        <taxon>Agaricomycetidae</taxon>
        <taxon>Boletales</taxon>
        <taxon>Suillineae</taxon>
        <taxon>Rhizopogonaceae</taxon>
        <taxon>Rhizopogon</taxon>
    </lineage>
</organism>
<proteinExistence type="predicted"/>
<dbReference type="InParanoid" id="A0A1B7MVE1"/>
<dbReference type="Proteomes" id="UP000092154">
    <property type="component" value="Unassembled WGS sequence"/>
</dbReference>
<name>A0A1B7MVE1_9AGAM</name>
<dbReference type="OrthoDB" id="3268553at2759"/>
<reference evidence="1 2" key="1">
    <citation type="submission" date="2016-06" db="EMBL/GenBank/DDBJ databases">
        <title>Comparative genomics of the ectomycorrhizal sister species Rhizopogon vinicolor and Rhizopogon vesiculosus (Basidiomycota: Boletales) reveals a divergence of the mating type B locus.</title>
        <authorList>
            <consortium name="DOE Joint Genome Institute"/>
            <person name="Mujic A.B."/>
            <person name="Kuo A."/>
            <person name="Tritt A."/>
            <person name="Lipzen A."/>
            <person name="Chen C."/>
            <person name="Johnson J."/>
            <person name="Sharma A."/>
            <person name="Barry K."/>
            <person name="Grigoriev I.V."/>
            <person name="Spatafora J.W."/>
        </authorList>
    </citation>
    <scope>NUCLEOTIDE SEQUENCE [LARGE SCALE GENOMIC DNA]</scope>
    <source>
        <strain evidence="1 2">AM-OR11-026</strain>
    </source>
</reference>
<gene>
    <name evidence="1" type="ORF">K503DRAFT_772383</name>
</gene>
<evidence type="ECO:0000313" key="2">
    <source>
        <dbReference type="Proteomes" id="UP000092154"/>
    </source>
</evidence>
<protein>
    <submittedName>
        <fullName evidence="1">Uncharacterized protein</fullName>
    </submittedName>
</protein>
<sequence length="81" mass="9147">MLATYGAIYNGHFGSLQRFDERTASYKLERICINLRDTAQRRSLITSSATSHIGDKAFEDAIREYQLEEQDNIEASESGVS</sequence>
<dbReference type="EMBL" id="KV448407">
    <property type="protein sequence ID" value="OAX36569.1"/>
    <property type="molecule type" value="Genomic_DNA"/>
</dbReference>